<feature type="region of interest" description="Disordered" evidence="1">
    <location>
        <begin position="1"/>
        <end position="38"/>
    </location>
</feature>
<sequence length="140" mass="14532">MTAESFTGPVGSAPAPPGGRESAGPLPPPAERGTTLVPDRVVAKIAARAAREALEKRFGAPPGRLGLGTPKASASVRGGSARVALALDLPYPVDIARSVGVLQELINRRVTALTGLAVDEVDLTVRRLVLTDGPDRRRVR</sequence>
<evidence type="ECO:0000313" key="3">
    <source>
        <dbReference type="Proteomes" id="UP000832041"/>
    </source>
</evidence>
<gene>
    <name evidence="2" type="ORF">FOF52_04960</name>
</gene>
<dbReference type="EMBL" id="CP051627">
    <property type="protein sequence ID" value="UPT20394.1"/>
    <property type="molecule type" value="Genomic_DNA"/>
</dbReference>
<keyword evidence="3" id="KW-1185">Reference proteome</keyword>
<dbReference type="Proteomes" id="UP000832041">
    <property type="component" value="Chromosome"/>
</dbReference>
<protein>
    <submittedName>
        <fullName evidence="2">Asp23/Gls24 family envelope stress response protein</fullName>
    </submittedName>
</protein>
<organism evidence="2 3">
    <name type="scientific">Thermobifida alba</name>
    <name type="common">Thermomonospora alba</name>
    <dbReference type="NCBI Taxonomy" id="53522"/>
    <lineage>
        <taxon>Bacteria</taxon>
        <taxon>Bacillati</taxon>
        <taxon>Actinomycetota</taxon>
        <taxon>Actinomycetes</taxon>
        <taxon>Streptosporangiales</taxon>
        <taxon>Nocardiopsidaceae</taxon>
        <taxon>Thermobifida</taxon>
    </lineage>
</organism>
<evidence type="ECO:0000256" key="1">
    <source>
        <dbReference type="SAM" id="MobiDB-lite"/>
    </source>
</evidence>
<reference evidence="2 3" key="1">
    <citation type="submission" date="2020-04" db="EMBL/GenBank/DDBJ databases">
        <title>Thermobifida alba genome sequencing and assembly.</title>
        <authorList>
            <person name="Luzics S."/>
            <person name="Horvath B."/>
            <person name="Nagy I."/>
            <person name="Toth A."/>
            <person name="Nagy I."/>
            <person name="Kukolya J."/>
        </authorList>
    </citation>
    <scope>NUCLEOTIDE SEQUENCE [LARGE SCALE GENOMIC DNA]</scope>
    <source>
        <strain evidence="2 3">DSM 43795</strain>
    </source>
</reference>
<evidence type="ECO:0000313" key="2">
    <source>
        <dbReference type="EMBL" id="UPT20394.1"/>
    </source>
</evidence>
<accession>A0ABY4KZ90</accession>
<dbReference type="RefSeq" id="WP_248592654.1">
    <property type="nucleotide sequence ID" value="NZ_BAABEB010000012.1"/>
</dbReference>
<proteinExistence type="predicted"/>
<name>A0ABY4KZ90_THEAE</name>